<proteinExistence type="predicted"/>
<evidence type="ECO:0008006" key="4">
    <source>
        <dbReference type="Google" id="ProtNLM"/>
    </source>
</evidence>
<protein>
    <recommendedName>
        <fullName evidence="4">DUF4179 domain-containing protein</fullName>
    </recommendedName>
</protein>
<gene>
    <name evidence="2" type="ORF">ABID47_004033</name>
</gene>
<evidence type="ECO:0000313" key="2">
    <source>
        <dbReference type="EMBL" id="MET3547417.1"/>
    </source>
</evidence>
<sequence length="465" mass="51922">MGEEKERLLEQYFQSAAIASRRIPEPLLEEAVAAGLNRGKRIRRSRAIMRRSAFFIGTVAAAVILGIGIAFPQAYSLSGLEGLAANLIGRAEIPDYVEQLAGDRGILREALDDGKYQAVTRTASYGGFQVTVDGMLTDLNHVVLFYTSRSDAGERITPDSPRLFTLGYDPLNAIQFMAGSQQFKGVTEEGGIYHDMIIFDLPLGETLPSEFYLAGRWRNEGSRIPQDEWLEVKIPVKVNRLAVLGRDIDVNRTLDFDGQKIKVATVKQVVQQLEVTLLADPSNDKRAERMNGLMLYNNRKGGYTAYNLVTMTSNGEGWKLGYLAPEYQRGDPLILTGKGLETAFEGEKKMVINTATKTLVQAPDSRLQLKSIERSGSFIRIRTAIQTPLQGMAYVARPKNDFKDAKGAVYSLPQDGEIHERWHSSGEWSEYYFDIPASQYAQPLTFDLRDYPGGLIQQDFKIEIK</sequence>
<dbReference type="RefSeq" id="WP_354499350.1">
    <property type="nucleotide sequence ID" value="NZ_JBEPLV010000004.1"/>
</dbReference>
<evidence type="ECO:0000256" key="1">
    <source>
        <dbReference type="SAM" id="Phobius"/>
    </source>
</evidence>
<keyword evidence="3" id="KW-1185">Reference proteome</keyword>
<dbReference type="Proteomes" id="UP001549098">
    <property type="component" value="Unassembled WGS sequence"/>
</dbReference>
<accession>A0ABV2F6N7</accession>
<organism evidence="2 3">
    <name type="scientific">Paenibacillus favisporus</name>
    <dbReference type="NCBI Taxonomy" id="221028"/>
    <lineage>
        <taxon>Bacteria</taxon>
        <taxon>Bacillati</taxon>
        <taxon>Bacillota</taxon>
        <taxon>Bacilli</taxon>
        <taxon>Bacillales</taxon>
        <taxon>Paenibacillaceae</taxon>
        <taxon>Paenibacillus</taxon>
    </lineage>
</organism>
<keyword evidence="1" id="KW-1133">Transmembrane helix</keyword>
<name>A0ABV2F6N7_9BACL</name>
<keyword evidence="1" id="KW-0472">Membrane</keyword>
<keyword evidence="1" id="KW-0812">Transmembrane</keyword>
<comment type="caution">
    <text evidence="2">The sequence shown here is derived from an EMBL/GenBank/DDBJ whole genome shotgun (WGS) entry which is preliminary data.</text>
</comment>
<reference evidence="2 3" key="1">
    <citation type="submission" date="2024-06" db="EMBL/GenBank/DDBJ databases">
        <title>Genomic Encyclopedia of Type Strains, Phase IV (KMG-IV): sequencing the most valuable type-strain genomes for metagenomic binning, comparative biology and taxonomic classification.</title>
        <authorList>
            <person name="Goeker M."/>
        </authorList>
    </citation>
    <scope>NUCLEOTIDE SEQUENCE [LARGE SCALE GENOMIC DNA]</scope>
    <source>
        <strain evidence="2 3">DSM 17253</strain>
    </source>
</reference>
<evidence type="ECO:0000313" key="3">
    <source>
        <dbReference type="Proteomes" id="UP001549098"/>
    </source>
</evidence>
<dbReference type="EMBL" id="JBEPLV010000004">
    <property type="protein sequence ID" value="MET3547417.1"/>
    <property type="molecule type" value="Genomic_DNA"/>
</dbReference>
<feature type="transmembrane region" description="Helical" evidence="1">
    <location>
        <begin position="53"/>
        <end position="71"/>
    </location>
</feature>